<dbReference type="EMBL" id="BLLK01000039">
    <property type="protein sequence ID" value="GFH50434.1"/>
    <property type="molecule type" value="Genomic_DNA"/>
</dbReference>
<protein>
    <submittedName>
        <fullName evidence="2">Uncharacterized protein</fullName>
    </submittedName>
</protein>
<feature type="region of interest" description="Disordered" evidence="1">
    <location>
        <begin position="556"/>
        <end position="575"/>
    </location>
</feature>
<reference evidence="2 3" key="1">
    <citation type="journal article" date="2021" name="Sci. Rep.">
        <title>The genome of the diatom Chaetoceros tenuissimus carries an ancient integrated fragment of an extant virus.</title>
        <authorList>
            <person name="Hongo Y."/>
            <person name="Kimura K."/>
            <person name="Takaki Y."/>
            <person name="Yoshida Y."/>
            <person name="Baba S."/>
            <person name="Kobayashi G."/>
            <person name="Nagasaki K."/>
            <person name="Hano T."/>
            <person name="Tomaru Y."/>
        </authorList>
    </citation>
    <scope>NUCLEOTIDE SEQUENCE [LARGE SCALE GENOMIC DNA]</scope>
    <source>
        <strain evidence="2 3">NIES-3715</strain>
    </source>
</reference>
<organism evidence="2 3">
    <name type="scientific">Chaetoceros tenuissimus</name>
    <dbReference type="NCBI Taxonomy" id="426638"/>
    <lineage>
        <taxon>Eukaryota</taxon>
        <taxon>Sar</taxon>
        <taxon>Stramenopiles</taxon>
        <taxon>Ochrophyta</taxon>
        <taxon>Bacillariophyta</taxon>
        <taxon>Coscinodiscophyceae</taxon>
        <taxon>Chaetocerotophycidae</taxon>
        <taxon>Chaetocerotales</taxon>
        <taxon>Chaetocerotaceae</taxon>
        <taxon>Chaetoceros</taxon>
    </lineage>
</organism>
<comment type="caution">
    <text evidence="2">The sequence shown here is derived from an EMBL/GenBank/DDBJ whole genome shotgun (WGS) entry which is preliminary data.</text>
</comment>
<sequence length="575" mass="61644">MRGNTVPTSDNANALFARNILKQVEANIIVESAFNELHSIGLLEAYAGKMASAYDTAAISGDTCVFKFSELCYTITTAISGTKFKAIGHGESMPVFQFALNANLDGTAHGEHICSNRSSSAADIEKFVDNMQHARPSFDHGKIKDAPTGGVTIAEHDDMTQLEKIFFIHGAAGDDGDNDSAVSSISLCLSVCDTKNNLRMTDVLGAYMANSIGFAARQLSSKRASSKPPSMLPSLYGSNVKNSTPAVLDIPPSNPLKRYIPNVDSVLTSDFINSGQQQSVCGVDMDHYREFCLFIGQLPAKNQYHLNEAMQRLINSSQFYDSRNHVPPGCRCDGWHLFCTRVFTSVGIRFDSASASSGVPSICPITTELAASDSKLQLHINLVQQSSELYNDDPSCYSDDGEVLLQLYLVQRYPVCTHCQSFEHPTHLCPVVSVDVADVTDGYDNVSFDGDEICINAVDQLSSGEDGISLNDNALPENSDMPSNAFVSIGNVVSSLNDLTLAGEDTANVSNCIALAGEDTAARLTVSVSTANVLNGIALAGEDTAARSTVSVSTDIVPAEQQNKDEFHSSGSQFD</sequence>
<evidence type="ECO:0000313" key="3">
    <source>
        <dbReference type="Proteomes" id="UP001054902"/>
    </source>
</evidence>
<keyword evidence="3" id="KW-1185">Reference proteome</keyword>
<evidence type="ECO:0000313" key="2">
    <source>
        <dbReference type="EMBL" id="GFH50434.1"/>
    </source>
</evidence>
<name>A0AAD3H598_9STRA</name>
<accession>A0AAD3H598</accession>
<evidence type="ECO:0000256" key="1">
    <source>
        <dbReference type="SAM" id="MobiDB-lite"/>
    </source>
</evidence>
<gene>
    <name evidence="2" type="ORF">CTEN210_06910</name>
</gene>
<dbReference type="AlphaFoldDB" id="A0AAD3H598"/>
<dbReference type="Proteomes" id="UP001054902">
    <property type="component" value="Unassembled WGS sequence"/>
</dbReference>
<proteinExistence type="predicted"/>